<dbReference type="EMBL" id="CCKJ01000043">
    <property type="protein sequence ID" value="CDT87070.1"/>
    <property type="molecule type" value="Genomic_DNA"/>
</dbReference>
<dbReference type="AlphaFoldDB" id="A0AA86XPA1"/>
<evidence type="ECO:0000313" key="2">
    <source>
        <dbReference type="EMBL" id="CDT87070.1"/>
    </source>
</evidence>
<sequence length="41" mass="4960">MPLKISAHVVQLNFVTQRVRQQYEEILMMLVVFIIYTNVFF</sequence>
<name>A0AA86XPA1_9VIBR</name>
<feature type="transmembrane region" description="Helical" evidence="1">
    <location>
        <begin position="23"/>
        <end position="40"/>
    </location>
</feature>
<protein>
    <submittedName>
        <fullName evidence="2">Uncharacterized protein</fullName>
    </submittedName>
</protein>
<dbReference type="Proteomes" id="UP000041625">
    <property type="component" value="Unassembled WGS sequence"/>
</dbReference>
<accession>A0AA86XPA1</accession>
<comment type="caution">
    <text evidence="2">The sequence shown here is derived from an EMBL/GenBank/DDBJ whole genome shotgun (WGS) entry which is preliminary data.</text>
</comment>
<proteinExistence type="predicted"/>
<keyword evidence="1" id="KW-1133">Transmembrane helix</keyword>
<gene>
    <name evidence="2" type="ORF">VCR31J2_1370089</name>
</gene>
<reference evidence="2 3" key="1">
    <citation type="submission" date="2014-06" db="EMBL/GenBank/DDBJ databases">
        <authorList>
            <person name="Le Roux F."/>
        </authorList>
    </citation>
    <scope>NUCLEOTIDE SEQUENCE [LARGE SCALE GENOMIC DNA]</scope>
    <source>
        <strain evidence="2 3">J2-31</strain>
    </source>
</reference>
<keyword evidence="3" id="KW-1185">Reference proteome</keyword>
<keyword evidence="1" id="KW-0812">Transmembrane</keyword>
<evidence type="ECO:0000256" key="1">
    <source>
        <dbReference type="SAM" id="Phobius"/>
    </source>
</evidence>
<evidence type="ECO:0000313" key="3">
    <source>
        <dbReference type="Proteomes" id="UP000041625"/>
    </source>
</evidence>
<keyword evidence="1" id="KW-0472">Membrane</keyword>
<organism evidence="2 3">
    <name type="scientific">Vibrio coralliirubri</name>
    <dbReference type="NCBI Taxonomy" id="1516159"/>
    <lineage>
        <taxon>Bacteria</taxon>
        <taxon>Pseudomonadati</taxon>
        <taxon>Pseudomonadota</taxon>
        <taxon>Gammaproteobacteria</taxon>
        <taxon>Vibrionales</taxon>
        <taxon>Vibrionaceae</taxon>
        <taxon>Vibrio</taxon>
    </lineage>
</organism>